<keyword evidence="3" id="KW-0732">Signal</keyword>
<feature type="region of interest" description="Disordered" evidence="1">
    <location>
        <begin position="237"/>
        <end position="257"/>
    </location>
</feature>
<feature type="region of interest" description="Disordered" evidence="1">
    <location>
        <begin position="143"/>
        <end position="191"/>
    </location>
</feature>
<proteinExistence type="predicted"/>
<gene>
    <name evidence="4" type="ORF">BCIN_15g03040</name>
</gene>
<feature type="chain" id="PRO_5016921441" description="Mid2 domain-containing protein" evidence="3">
    <location>
        <begin position="19"/>
        <end position="287"/>
    </location>
</feature>
<evidence type="ECO:0000313" key="4">
    <source>
        <dbReference type="EMBL" id="ATZ57769.1"/>
    </source>
</evidence>
<dbReference type="AlphaFoldDB" id="A0A384K4L9"/>
<feature type="compositionally biased region" description="Polar residues" evidence="1">
    <location>
        <begin position="245"/>
        <end position="257"/>
    </location>
</feature>
<evidence type="ECO:0000256" key="2">
    <source>
        <dbReference type="SAM" id="Phobius"/>
    </source>
</evidence>
<evidence type="ECO:0000256" key="3">
    <source>
        <dbReference type="SAM" id="SignalP"/>
    </source>
</evidence>
<reference evidence="4 5" key="2">
    <citation type="journal article" date="2012" name="Eukaryot. Cell">
        <title>Genome update of Botrytis cinerea strains B05.10 and T4.</title>
        <authorList>
            <person name="Staats M."/>
            <person name="van Kan J.A."/>
        </authorList>
    </citation>
    <scope>NUCLEOTIDE SEQUENCE [LARGE SCALE GENOMIC DNA]</scope>
    <source>
        <strain evidence="4 5">B05.10</strain>
    </source>
</reference>
<reference evidence="4 5" key="1">
    <citation type="journal article" date="2011" name="PLoS Genet.">
        <title>Genomic analysis of the necrotrophic fungal pathogens Sclerotinia sclerotiorum and Botrytis cinerea.</title>
        <authorList>
            <person name="Amselem J."/>
            <person name="Cuomo C.A."/>
            <person name="van Kan J.A."/>
            <person name="Viaud M."/>
            <person name="Benito E.P."/>
            <person name="Couloux A."/>
            <person name="Coutinho P.M."/>
            <person name="de Vries R.P."/>
            <person name="Dyer P.S."/>
            <person name="Fillinger S."/>
            <person name="Fournier E."/>
            <person name="Gout L."/>
            <person name="Hahn M."/>
            <person name="Kohn L."/>
            <person name="Lapalu N."/>
            <person name="Plummer K.M."/>
            <person name="Pradier J.M."/>
            <person name="Quevillon E."/>
            <person name="Sharon A."/>
            <person name="Simon A."/>
            <person name="ten Have A."/>
            <person name="Tudzynski B."/>
            <person name="Tudzynski P."/>
            <person name="Wincker P."/>
            <person name="Andrew M."/>
            <person name="Anthouard V."/>
            <person name="Beever R.E."/>
            <person name="Beffa R."/>
            <person name="Benoit I."/>
            <person name="Bouzid O."/>
            <person name="Brault B."/>
            <person name="Chen Z."/>
            <person name="Choquer M."/>
            <person name="Collemare J."/>
            <person name="Cotton P."/>
            <person name="Danchin E.G."/>
            <person name="Da Silva C."/>
            <person name="Gautier A."/>
            <person name="Giraud C."/>
            <person name="Giraud T."/>
            <person name="Gonzalez C."/>
            <person name="Grossetete S."/>
            <person name="Guldener U."/>
            <person name="Henrissat B."/>
            <person name="Howlett B.J."/>
            <person name="Kodira C."/>
            <person name="Kretschmer M."/>
            <person name="Lappartient A."/>
            <person name="Leroch M."/>
            <person name="Levis C."/>
            <person name="Mauceli E."/>
            <person name="Neuveglise C."/>
            <person name="Oeser B."/>
            <person name="Pearson M."/>
            <person name="Poulain J."/>
            <person name="Poussereau N."/>
            <person name="Quesneville H."/>
            <person name="Rascle C."/>
            <person name="Schumacher J."/>
            <person name="Segurens B."/>
            <person name="Sexton A."/>
            <person name="Silva E."/>
            <person name="Sirven C."/>
            <person name="Soanes D.M."/>
            <person name="Talbot N.J."/>
            <person name="Templeton M."/>
            <person name="Yandava C."/>
            <person name="Yarden O."/>
            <person name="Zeng Q."/>
            <person name="Rollins J.A."/>
            <person name="Lebrun M.H."/>
            <person name="Dickman M."/>
        </authorList>
    </citation>
    <scope>NUCLEOTIDE SEQUENCE [LARGE SCALE GENOMIC DNA]</scope>
    <source>
        <strain evidence="4 5">B05.10</strain>
    </source>
</reference>
<organism evidence="4 5">
    <name type="scientific">Botryotinia fuckeliana (strain B05.10)</name>
    <name type="common">Noble rot fungus</name>
    <name type="synonym">Botrytis cinerea</name>
    <dbReference type="NCBI Taxonomy" id="332648"/>
    <lineage>
        <taxon>Eukaryota</taxon>
        <taxon>Fungi</taxon>
        <taxon>Dikarya</taxon>
        <taxon>Ascomycota</taxon>
        <taxon>Pezizomycotina</taxon>
        <taxon>Leotiomycetes</taxon>
        <taxon>Helotiales</taxon>
        <taxon>Sclerotiniaceae</taxon>
        <taxon>Botrytis</taxon>
    </lineage>
</organism>
<dbReference type="Proteomes" id="UP000001798">
    <property type="component" value="Chromosome 15"/>
</dbReference>
<name>A0A384K4L9_BOTFB</name>
<protein>
    <recommendedName>
        <fullName evidence="6">Mid2 domain-containing protein</fullName>
    </recommendedName>
</protein>
<feature type="signal peptide" evidence="3">
    <location>
        <begin position="1"/>
        <end position="18"/>
    </location>
</feature>
<feature type="transmembrane region" description="Helical" evidence="2">
    <location>
        <begin position="206"/>
        <end position="226"/>
    </location>
</feature>
<keyword evidence="2" id="KW-0472">Membrane</keyword>
<dbReference type="VEuPathDB" id="FungiDB:Bcin15g03040"/>
<dbReference type="EMBL" id="CP009819">
    <property type="protein sequence ID" value="ATZ57769.1"/>
    <property type="molecule type" value="Genomic_DNA"/>
</dbReference>
<accession>A0A384K4L9</accession>
<dbReference type="KEGG" id="bfu:BCIN_15g03040"/>
<evidence type="ECO:0008006" key="6">
    <source>
        <dbReference type="Google" id="ProtNLM"/>
    </source>
</evidence>
<reference evidence="4 5" key="3">
    <citation type="journal article" date="2017" name="Mol. Plant Pathol.">
        <title>A gapless genome sequence of the fungus Botrytis cinerea.</title>
        <authorList>
            <person name="Van Kan J.A."/>
            <person name="Stassen J.H."/>
            <person name="Mosbach A."/>
            <person name="Van Der Lee T.A."/>
            <person name="Faino L."/>
            <person name="Farmer A.D."/>
            <person name="Papasotiriou D.G."/>
            <person name="Zhou S."/>
            <person name="Seidl M.F."/>
            <person name="Cottam E."/>
            <person name="Edel D."/>
            <person name="Hahn M."/>
            <person name="Schwartz D.C."/>
            <person name="Dietrich R.A."/>
            <person name="Widdison S."/>
            <person name="Scalliet G."/>
        </authorList>
    </citation>
    <scope>NUCLEOTIDE SEQUENCE [LARGE SCALE GENOMIC DNA]</scope>
    <source>
        <strain evidence="4 5">B05.10</strain>
    </source>
</reference>
<evidence type="ECO:0000256" key="1">
    <source>
        <dbReference type="SAM" id="MobiDB-lite"/>
    </source>
</evidence>
<sequence>MIWLSFFVFLACSFTSDAVTVNNFIFPNNQTNPPKYEGSFEIGTELTVQWQSIWKNNTLVLWQSGTPQFQYLPNSRDMIGFTQFIWKVDLSGANGNPKFDLNAGNAFFFGIFNSGTTDLFESQFVNITGKNVIVSTTSSSASTTSVSSAASTDPTTSTNASSAALSSTTDQPSSTSTSSSSSVTPTASSAPVSIQSSGELSVGAKAGIGIGSVIAFFSIVGAAFALGRFFRRPNAPHTHPESATIGHSSFAPSTTTAVTSGSQQWYPLVEAPRDSEIQKPENRIYEI</sequence>
<keyword evidence="2" id="KW-1133">Transmembrane helix</keyword>
<evidence type="ECO:0000313" key="5">
    <source>
        <dbReference type="Proteomes" id="UP000001798"/>
    </source>
</evidence>
<keyword evidence="5" id="KW-1185">Reference proteome</keyword>
<keyword evidence="2" id="KW-0812">Transmembrane</keyword>
<dbReference type="GeneID" id="5438874"/>
<dbReference type="RefSeq" id="XP_024553347.1">
    <property type="nucleotide sequence ID" value="XM_024697531.1"/>
</dbReference>
<dbReference type="OrthoDB" id="5390143at2759"/>